<feature type="transmembrane region" description="Helical" evidence="7">
    <location>
        <begin position="270"/>
        <end position="292"/>
    </location>
</feature>
<feature type="transmembrane region" description="Helical" evidence="7">
    <location>
        <begin position="377"/>
        <end position="407"/>
    </location>
</feature>
<organism evidence="9 10">
    <name type="scientific">Arthrobacter sulfonylureivorans</name>
    <dbReference type="NCBI Taxonomy" id="2486855"/>
    <lineage>
        <taxon>Bacteria</taxon>
        <taxon>Bacillati</taxon>
        <taxon>Actinomycetota</taxon>
        <taxon>Actinomycetes</taxon>
        <taxon>Micrococcales</taxon>
        <taxon>Micrococcaceae</taxon>
        <taxon>Arthrobacter</taxon>
    </lineage>
</organism>
<feature type="transmembrane region" description="Helical" evidence="7">
    <location>
        <begin position="298"/>
        <end position="314"/>
    </location>
</feature>
<dbReference type="InterPro" id="IPR004681">
    <property type="entry name" value="TRAP_DctM"/>
</dbReference>
<reference evidence="9 10" key="1">
    <citation type="submission" date="2022-03" db="EMBL/GenBank/DDBJ databases">
        <title>Isotopic signatures of nitrous oxide derived from detoxification processes.</title>
        <authorList>
            <person name="Behrendt U."/>
            <person name="Buchen C."/>
            <person name="Well R."/>
            <person name="Ulrich A."/>
            <person name="Rohe L."/>
            <person name="Kolb S."/>
            <person name="Schloter M."/>
            <person name="Horn M.A."/>
            <person name="Augustin J."/>
        </authorList>
    </citation>
    <scope>NUCLEOTIDE SEQUENCE [LARGE SCALE GENOMIC DNA]</scope>
    <source>
        <strain evidence="9 10">S4-C24</strain>
    </source>
</reference>
<evidence type="ECO:0000313" key="10">
    <source>
        <dbReference type="Proteomes" id="UP000829069"/>
    </source>
</evidence>
<evidence type="ECO:0000256" key="7">
    <source>
        <dbReference type="SAM" id="Phobius"/>
    </source>
</evidence>
<dbReference type="PANTHER" id="PTHR33362:SF5">
    <property type="entry name" value="C4-DICARBOXYLATE TRAP TRANSPORTER LARGE PERMEASE PROTEIN DCTM"/>
    <property type="match status" value="1"/>
</dbReference>
<evidence type="ECO:0000259" key="8">
    <source>
        <dbReference type="Pfam" id="PF06808"/>
    </source>
</evidence>
<dbReference type="Pfam" id="PF06808">
    <property type="entry name" value="DctM"/>
    <property type="match status" value="1"/>
</dbReference>
<evidence type="ECO:0000256" key="4">
    <source>
        <dbReference type="ARBA" id="ARBA00022692"/>
    </source>
</evidence>
<evidence type="ECO:0000256" key="5">
    <source>
        <dbReference type="ARBA" id="ARBA00022989"/>
    </source>
</evidence>
<dbReference type="Proteomes" id="UP000829069">
    <property type="component" value="Chromosome"/>
</dbReference>
<feature type="transmembrane region" description="Helical" evidence="7">
    <location>
        <begin position="419"/>
        <end position="449"/>
    </location>
</feature>
<evidence type="ECO:0000256" key="3">
    <source>
        <dbReference type="ARBA" id="ARBA00022519"/>
    </source>
</evidence>
<keyword evidence="3" id="KW-0997">Cell inner membrane</keyword>
<feature type="transmembrane region" description="Helical" evidence="7">
    <location>
        <begin position="469"/>
        <end position="493"/>
    </location>
</feature>
<feature type="domain" description="TRAP C4-dicarboxylate transport system permease DctM subunit" evidence="8">
    <location>
        <begin position="61"/>
        <end position="489"/>
    </location>
</feature>
<dbReference type="InterPro" id="IPR010656">
    <property type="entry name" value="DctM"/>
</dbReference>
<keyword evidence="10" id="KW-1185">Reference proteome</keyword>
<evidence type="ECO:0000313" key="9">
    <source>
        <dbReference type="EMBL" id="UNK46919.1"/>
    </source>
</evidence>
<evidence type="ECO:0000256" key="1">
    <source>
        <dbReference type="ARBA" id="ARBA00004429"/>
    </source>
</evidence>
<feature type="transmembrane region" description="Helical" evidence="7">
    <location>
        <begin position="105"/>
        <end position="124"/>
    </location>
</feature>
<dbReference type="EMBL" id="CP093326">
    <property type="protein sequence ID" value="UNK46919.1"/>
    <property type="molecule type" value="Genomic_DNA"/>
</dbReference>
<sequence>MKTPTMQARVPVLDEVPVGPRSSRIGPLLFAITGALSVIIIVLLLAFPLTREATGLLVILLTVILLLTGIPIAFAMSLSALLGLWKLGGWVMVDATFTENVFSSTASWSLSVLPMFILMGIALWRSGLTTGAYEAARQWLGKLPGGLAVGTNFAGAGLAAASGSTVGISYALGRVAIPEMMKAGYKPSLATGTVAMAGTLGQLIPPSIMLVIYAGVVQTPVGPQLIAAVVPGLIIMLAFAGLIVVRAALDPALAPRADLSDVTWPSRWKSVLSTLPVLVVVLIVIGGLFAGVFTPSEAGAFGALGAILLGWLFGGNHARSPKGLATFVMLSLKDAVIATAAIFLLMIAVNLLTRVLALSRVPHALTELVVDMGLDRIQFLLILVIVFLILGMFLDPLAMILLTVPVLVPPLLALEVDMLWFGVFIVILAEIGIVTPPIGILTFIVHRLAQDANVNLGVPISLTDVFKGVLWFVGAALLVLVALIFLPELVTWLPELSAQRP</sequence>
<keyword evidence="2" id="KW-1003">Cell membrane</keyword>
<feature type="transmembrane region" description="Helical" evidence="7">
    <location>
        <begin position="28"/>
        <end position="49"/>
    </location>
</feature>
<keyword evidence="5 7" id="KW-1133">Transmembrane helix</keyword>
<dbReference type="PANTHER" id="PTHR33362">
    <property type="entry name" value="SIALIC ACID TRAP TRANSPORTER PERMEASE PROTEIN SIAT-RELATED"/>
    <property type="match status" value="1"/>
</dbReference>
<evidence type="ECO:0000256" key="6">
    <source>
        <dbReference type="ARBA" id="ARBA00023136"/>
    </source>
</evidence>
<keyword evidence="4 7" id="KW-0812">Transmembrane</keyword>
<feature type="transmembrane region" description="Helical" evidence="7">
    <location>
        <begin position="335"/>
        <end position="357"/>
    </location>
</feature>
<protein>
    <submittedName>
        <fullName evidence="9">TRAP transporter large permease</fullName>
    </submittedName>
</protein>
<accession>A0ABY3W995</accession>
<gene>
    <name evidence="9" type="ORF">MNQ99_06080</name>
</gene>
<keyword evidence="6 7" id="KW-0472">Membrane</keyword>
<feature type="transmembrane region" description="Helical" evidence="7">
    <location>
        <begin position="189"/>
        <end position="213"/>
    </location>
</feature>
<dbReference type="RefSeq" id="WP_241914792.1">
    <property type="nucleotide sequence ID" value="NZ_CP093326.1"/>
</dbReference>
<evidence type="ECO:0000256" key="2">
    <source>
        <dbReference type="ARBA" id="ARBA00022475"/>
    </source>
</evidence>
<comment type="subcellular location">
    <subcellularLocation>
        <location evidence="1">Cell inner membrane</location>
        <topology evidence="1">Multi-pass membrane protein</topology>
    </subcellularLocation>
</comment>
<feature type="transmembrane region" description="Helical" evidence="7">
    <location>
        <begin position="56"/>
        <end position="85"/>
    </location>
</feature>
<name>A0ABY3W995_9MICC</name>
<proteinExistence type="predicted"/>
<feature type="transmembrane region" description="Helical" evidence="7">
    <location>
        <begin position="225"/>
        <end position="249"/>
    </location>
</feature>